<gene>
    <name evidence="3" type="ORF">DRJ04_01275</name>
</gene>
<dbReference type="EMBL" id="QMQA01000020">
    <property type="protein sequence ID" value="RLE15011.1"/>
    <property type="molecule type" value="Genomic_DNA"/>
</dbReference>
<dbReference type="AlphaFoldDB" id="A0A662DL36"/>
<keyword evidence="1" id="KW-0812">Transmembrane</keyword>
<feature type="transmembrane region" description="Helical" evidence="1">
    <location>
        <begin position="20"/>
        <end position="39"/>
    </location>
</feature>
<feature type="transmembrane region" description="Helical" evidence="1">
    <location>
        <begin position="264"/>
        <end position="289"/>
    </location>
</feature>
<dbReference type="PANTHER" id="PTHR35342:SF5">
    <property type="entry name" value="TRICARBOXYLIC TRANSPORT PROTEIN"/>
    <property type="match status" value="1"/>
</dbReference>
<feature type="transmembrane region" description="Helical" evidence="1">
    <location>
        <begin position="422"/>
        <end position="455"/>
    </location>
</feature>
<dbReference type="PANTHER" id="PTHR35342">
    <property type="entry name" value="TRICARBOXYLIC TRANSPORT PROTEIN"/>
    <property type="match status" value="1"/>
</dbReference>
<evidence type="ECO:0000313" key="3">
    <source>
        <dbReference type="EMBL" id="RLE15011.1"/>
    </source>
</evidence>
<feature type="transmembrane region" description="Helical" evidence="1">
    <location>
        <begin position="196"/>
        <end position="216"/>
    </location>
</feature>
<feature type="transmembrane region" description="Helical" evidence="1">
    <location>
        <begin position="46"/>
        <end position="68"/>
    </location>
</feature>
<name>A0A662DL36_UNCAE</name>
<protein>
    <recommendedName>
        <fullName evidence="2">DUF112 domain-containing protein</fullName>
    </recommendedName>
</protein>
<keyword evidence="1" id="KW-0472">Membrane</keyword>
<dbReference type="Pfam" id="PF01970">
    <property type="entry name" value="TctA"/>
    <property type="match status" value="1"/>
</dbReference>
<evidence type="ECO:0000313" key="4">
    <source>
        <dbReference type="Proteomes" id="UP000280417"/>
    </source>
</evidence>
<keyword evidence="1" id="KW-1133">Transmembrane helix</keyword>
<dbReference type="Proteomes" id="UP000280417">
    <property type="component" value="Unassembled WGS sequence"/>
</dbReference>
<evidence type="ECO:0000256" key="1">
    <source>
        <dbReference type="SAM" id="Phobius"/>
    </source>
</evidence>
<reference evidence="3 4" key="1">
    <citation type="submission" date="2018-06" db="EMBL/GenBank/DDBJ databases">
        <title>Extensive metabolic versatility and redundancy in microbially diverse, dynamic hydrothermal sediments.</title>
        <authorList>
            <person name="Dombrowski N."/>
            <person name="Teske A."/>
            <person name="Baker B.J."/>
        </authorList>
    </citation>
    <scope>NUCLEOTIDE SEQUENCE [LARGE SCALE GENOMIC DNA]</scope>
    <source>
        <strain evidence="3">B3_G15</strain>
    </source>
</reference>
<proteinExistence type="predicted"/>
<feature type="transmembrane region" description="Helical" evidence="1">
    <location>
        <begin position="475"/>
        <end position="495"/>
    </location>
</feature>
<accession>A0A662DL36</accession>
<feature type="transmembrane region" description="Helical" evidence="1">
    <location>
        <begin position="359"/>
        <end position="379"/>
    </location>
</feature>
<dbReference type="InterPro" id="IPR002823">
    <property type="entry name" value="DUF112_TM"/>
</dbReference>
<feature type="domain" description="DUF112" evidence="2">
    <location>
        <begin position="21"/>
        <end position="447"/>
    </location>
</feature>
<evidence type="ECO:0000259" key="2">
    <source>
        <dbReference type="Pfam" id="PF01970"/>
    </source>
</evidence>
<sequence length="515" mass="53910">MFQPDAIREAFQLFFTPEVFYWMAIGVTVGVGVGAIPGLSAATGIAIMLPLTFTMPVAPALGLLIGLYKGSVYGGSISAISFATPGTSEAAATVYDGYKLMKKGEGRKAVEMALAASVSADTASDLVTIFVAPPLAMVALKFGPAERFWLVVLAFTLIGALSGKHLAKGLISAALGVFLATIGPDPVSAVPRMTFGVWWLTGGIPFIPLMIGLFAISTMLQESIKLLGESKVVEKVKAGIVNGLLKKGAGLTFKEYLRCWKEMLIGLGVGSFVGFLPGLGSTVGAFLSYGVAKQASPEKKIGEGVLEGVAAAEAGNNATVGPTLIPLLAFGIPGSISAALIGAALMLQGATPSPRMFKLYPEIVYALFMILLVANAFNFGIGRIFGRLYARLGLLPKPLLVPLIFTMATIGSFAYRGNPYDVVLALAFGLVGYGMRIGGIPTAPLVISFLITPMMESNLRRALIIAHREWTRALFGSYLSIGLCVATVALTLLSLKLKGAEMIPKEEEKTGGNSG</sequence>
<feature type="transmembrane region" description="Helical" evidence="1">
    <location>
        <begin position="324"/>
        <end position="347"/>
    </location>
</feature>
<organism evidence="3 4">
    <name type="scientific">Aerophobetes bacterium</name>
    <dbReference type="NCBI Taxonomy" id="2030807"/>
    <lineage>
        <taxon>Bacteria</taxon>
        <taxon>Candidatus Aerophobota</taxon>
    </lineage>
</organism>
<comment type="caution">
    <text evidence="3">The sequence shown here is derived from an EMBL/GenBank/DDBJ whole genome shotgun (WGS) entry which is preliminary data.</text>
</comment>
<feature type="transmembrane region" description="Helical" evidence="1">
    <location>
        <begin position="399"/>
        <end position="415"/>
    </location>
</feature>